<feature type="compositionally biased region" description="Acidic residues" evidence="1">
    <location>
        <begin position="33"/>
        <end position="45"/>
    </location>
</feature>
<dbReference type="GO" id="GO:0019073">
    <property type="term" value="P:viral DNA genome packaging"/>
    <property type="evidence" value="ECO:0007669"/>
    <property type="project" value="InterPro"/>
</dbReference>
<reference evidence="2 3" key="2">
    <citation type="journal article" date="2000" name="J. Gen. Virol.">
        <title>DNA sequence of frog adenovirus.</title>
        <authorList>
            <person name="Davison A.J."/>
            <person name="Wright K.M."/>
            <person name="Harrach B."/>
        </authorList>
    </citation>
    <scope>NUCLEOTIDE SEQUENCE [LARGE SCALE GENOMIC DNA]</scope>
    <source>
        <strain evidence="2 3">THT/62</strain>
    </source>
</reference>
<dbReference type="Proteomes" id="UP000172814">
    <property type="component" value="Segment"/>
</dbReference>
<dbReference type="InterPro" id="IPR021304">
    <property type="entry name" value="Adeno_L4-33K/L4-22K"/>
</dbReference>
<evidence type="ECO:0000313" key="2">
    <source>
        <dbReference type="EMBL" id="AAK13167.1"/>
    </source>
</evidence>
<dbReference type="GeneID" id="2948457"/>
<organismHost>
    <name type="scientific">Bos taurus</name>
    <name type="common">Bovine</name>
    <dbReference type="NCBI Taxonomy" id="9913"/>
</organismHost>
<name>Q997H5_ADEB4</name>
<dbReference type="RefSeq" id="NP_077401.1">
    <property type="nucleotide sequence ID" value="NC_002685.2"/>
</dbReference>
<accession>Q997H5</accession>
<feature type="region of interest" description="Disordered" evidence="1">
    <location>
        <begin position="29"/>
        <end position="55"/>
    </location>
</feature>
<dbReference type="KEGG" id="vg:2948457"/>
<protein>
    <submittedName>
        <fullName evidence="2">33K protein</fullName>
    </submittedName>
</protein>
<sequence length="134" mass="15826">MEKTYHPIAKKAKGKEMAMMYHFLKENNLDGEPLSEGEVSEEETTDLPHPPPLPDKITKSYSVHSYQTHLPLKHEIAEVLEKIRHESKKRPERVHQIRNRTPASITKRYLYERDVKKLFQYLEDAKKLLAKYQS</sequence>
<organism evidence="2 3">
    <name type="scientific">Bovine adenovirus 4</name>
    <name type="common">BAdV-4</name>
    <dbReference type="NCBI Taxonomy" id="70333"/>
    <lineage>
        <taxon>Viruses</taxon>
        <taxon>Varidnaviria</taxon>
        <taxon>Bamfordvirae</taxon>
        <taxon>Preplasmiviricota</taxon>
        <taxon>Polisuviricotina</taxon>
        <taxon>Pharingeaviricetes</taxon>
        <taxon>Rowavirales</taxon>
        <taxon>Adenoviridae</taxon>
        <taxon>Barthadenovirus</taxon>
        <taxon>Barthadenovirus bosquartum</taxon>
        <taxon>Bovine atadenovirus D</taxon>
    </lineage>
</organism>
<reference evidence="2 3" key="4">
    <citation type="journal article" date="2001" name="Virus Genes">
        <title>Four new inverted terminal repeat sequences from bovine adenoviruses reveal striking differences in the length and content of the ITRs.</title>
        <authorList>
            <person name="Dan A."/>
            <person name="Elo P."/>
            <person name="Harrach B."/>
            <person name="Zadori Z."/>
            <person name="Benko M."/>
        </authorList>
    </citation>
    <scope>NUCLEOTIDE SEQUENCE [LARGE SCALE GENOMIC DNA]</scope>
    <source>
        <strain evidence="2 3">THT/62</strain>
    </source>
</reference>
<dbReference type="Pfam" id="PF11081">
    <property type="entry name" value="Adeno_L433K_22K"/>
    <property type="match status" value="2"/>
</dbReference>
<reference evidence="2 3" key="1">
    <citation type="journal article" date="1998" name="J. Gen. Virol.">
        <title>Analysis of the hexon gene sequence of bovine adenovirus type 4 provides further support for a new adenovirus genus (Atadenovirus).</title>
        <authorList>
            <person name="Dan A."/>
            <person name="Ruzsics Z."/>
            <person name="Russell W.C."/>
            <person name="Benko M."/>
            <person name="Harrach B."/>
        </authorList>
    </citation>
    <scope>NUCLEOTIDE SEQUENCE [LARGE SCALE GENOMIC DNA]</scope>
    <source>
        <strain evidence="2 3">THT/62</strain>
    </source>
</reference>
<reference evidence="2 3" key="3">
    <citation type="journal article" date="2000" name="Virus Res.">
        <title>DNA sequencing and phylogenetic analysis of the protease gene of ovine adenovirus 3 suggest that adenoviruses of sheep belong to two different genera.</title>
        <authorList>
            <person name="Barbezange C."/>
            <person name="Benko M."/>
            <person name="Dan A."/>
            <person name="Harrach B."/>
        </authorList>
    </citation>
    <scope>NUCLEOTIDE SEQUENCE [LARGE SCALE GENOMIC DNA]</scope>
    <source>
        <strain evidence="2 3">THT/62</strain>
    </source>
</reference>
<evidence type="ECO:0000313" key="3">
    <source>
        <dbReference type="Proteomes" id="UP000172814"/>
    </source>
</evidence>
<proteinExistence type="predicted"/>
<evidence type="ECO:0000256" key="1">
    <source>
        <dbReference type="SAM" id="MobiDB-lite"/>
    </source>
</evidence>
<keyword evidence="3" id="KW-1185">Reference proteome</keyword>
<dbReference type="EMBL" id="AF036092">
    <property type="protein sequence ID" value="AAK13167.1"/>
    <property type="molecule type" value="Genomic_DNA"/>
</dbReference>